<dbReference type="GO" id="GO:0048471">
    <property type="term" value="C:perinuclear region of cytoplasm"/>
    <property type="evidence" value="ECO:0007669"/>
    <property type="project" value="TreeGrafter"/>
</dbReference>
<sequence>MRSRSALTLALLSAVACHGRHCGEAEIKAKEIHGCVSLKHVRYMGHREAIWLGHALHHNAHLKVLDLHDTKLGDDDAIALANGLRNNSHLKRLHMHNNRIYDRGTAALGRALLENNCLEFLSLGSNGVGDEGAKGLAEGLRGNSMLRRLDLYLNLIGDEGAAALADALKLNKGLRMLHLDTNRIEEAGGLALAEAVRGTPAGLLGGRGAPPSLLGELGLMYNPLGSLAVEALIAAAKANPTIHALGLDHASGVKGAAAHALEHEHQPRMHDRHRLAHFLVEQRLVMNEGFSDAQLGRPLADRKRGHGGWHSADGPPLASPLAAAVQQLRAHTHEGLLALRHTSEAQLRAHQALTTLPEAPRAALVRAVLERVQHAVQKDET</sequence>
<dbReference type="Gene3D" id="3.80.10.10">
    <property type="entry name" value="Ribonuclease Inhibitor"/>
    <property type="match status" value="2"/>
</dbReference>
<keyword evidence="1" id="KW-0343">GTPase activation</keyword>
<evidence type="ECO:0000313" key="6">
    <source>
        <dbReference type="Proteomes" id="UP000037460"/>
    </source>
</evidence>
<dbReference type="GO" id="GO:0005634">
    <property type="term" value="C:nucleus"/>
    <property type="evidence" value="ECO:0007669"/>
    <property type="project" value="TreeGrafter"/>
</dbReference>
<dbReference type="PROSITE" id="PS51257">
    <property type="entry name" value="PROKAR_LIPOPROTEIN"/>
    <property type="match status" value="1"/>
</dbReference>
<dbReference type="EMBL" id="JWZX01003323">
    <property type="protein sequence ID" value="KOO21916.1"/>
    <property type="molecule type" value="Genomic_DNA"/>
</dbReference>
<dbReference type="Pfam" id="PF13516">
    <property type="entry name" value="LRR_6"/>
    <property type="match status" value="4"/>
</dbReference>
<gene>
    <name evidence="5" type="ORF">Ctob_001840</name>
</gene>
<dbReference type="InterPro" id="IPR027038">
    <property type="entry name" value="RanGap"/>
</dbReference>
<feature type="signal peptide" evidence="4">
    <location>
        <begin position="1"/>
        <end position="19"/>
    </location>
</feature>
<dbReference type="GO" id="GO:0006913">
    <property type="term" value="P:nucleocytoplasmic transport"/>
    <property type="evidence" value="ECO:0007669"/>
    <property type="project" value="TreeGrafter"/>
</dbReference>
<evidence type="ECO:0000256" key="3">
    <source>
        <dbReference type="ARBA" id="ARBA00022737"/>
    </source>
</evidence>
<keyword evidence="3" id="KW-0677">Repeat</keyword>
<dbReference type="GO" id="GO:0005096">
    <property type="term" value="F:GTPase activator activity"/>
    <property type="evidence" value="ECO:0007669"/>
    <property type="project" value="UniProtKB-KW"/>
</dbReference>
<dbReference type="OrthoDB" id="120976at2759"/>
<dbReference type="GO" id="GO:0031267">
    <property type="term" value="F:small GTPase binding"/>
    <property type="evidence" value="ECO:0007669"/>
    <property type="project" value="TreeGrafter"/>
</dbReference>
<dbReference type="InterPro" id="IPR001611">
    <property type="entry name" value="Leu-rich_rpt"/>
</dbReference>
<name>A0A0M0J5N8_9EUKA</name>
<accession>A0A0M0J5N8</accession>
<keyword evidence="2" id="KW-0433">Leucine-rich repeat</keyword>
<evidence type="ECO:0000256" key="4">
    <source>
        <dbReference type="SAM" id="SignalP"/>
    </source>
</evidence>
<dbReference type="SUPFAM" id="SSF52047">
    <property type="entry name" value="RNI-like"/>
    <property type="match status" value="1"/>
</dbReference>
<dbReference type="AlphaFoldDB" id="A0A0M0J5N8"/>
<dbReference type="PANTHER" id="PTHR24113:SF12">
    <property type="entry name" value="RAN GTPASE-ACTIVATING PROTEIN 1"/>
    <property type="match status" value="1"/>
</dbReference>
<evidence type="ECO:0000313" key="5">
    <source>
        <dbReference type="EMBL" id="KOO21916.1"/>
    </source>
</evidence>
<dbReference type="InterPro" id="IPR032675">
    <property type="entry name" value="LRR_dom_sf"/>
</dbReference>
<dbReference type="Proteomes" id="UP000037460">
    <property type="component" value="Unassembled WGS sequence"/>
</dbReference>
<proteinExistence type="predicted"/>
<protein>
    <submittedName>
        <fullName evidence="5">Protein nlrc3</fullName>
    </submittedName>
</protein>
<dbReference type="GO" id="GO:0005829">
    <property type="term" value="C:cytosol"/>
    <property type="evidence" value="ECO:0007669"/>
    <property type="project" value="TreeGrafter"/>
</dbReference>
<keyword evidence="4" id="KW-0732">Signal</keyword>
<reference evidence="6" key="1">
    <citation type="journal article" date="2015" name="PLoS Genet.">
        <title>Genome Sequence and Transcriptome Analyses of Chrysochromulina tobin: Metabolic Tools for Enhanced Algal Fitness in the Prominent Order Prymnesiales (Haptophyceae).</title>
        <authorList>
            <person name="Hovde B.T."/>
            <person name="Deodato C.R."/>
            <person name="Hunsperger H.M."/>
            <person name="Ryken S.A."/>
            <person name="Yost W."/>
            <person name="Jha R.K."/>
            <person name="Patterson J."/>
            <person name="Monnat R.J. Jr."/>
            <person name="Barlow S.B."/>
            <person name="Starkenburg S.R."/>
            <person name="Cattolico R.A."/>
        </authorList>
    </citation>
    <scope>NUCLEOTIDE SEQUENCE</scope>
    <source>
        <strain evidence="6">CCMP291</strain>
    </source>
</reference>
<evidence type="ECO:0000256" key="1">
    <source>
        <dbReference type="ARBA" id="ARBA00022468"/>
    </source>
</evidence>
<dbReference type="SMART" id="SM00368">
    <property type="entry name" value="LRR_RI"/>
    <property type="match status" value="5"/>
</dbReference>
<evidence type="ECO:0000256" key="2">
    <source>
        <dbReference type="ARBA" id="ARBA00022614"/>
    </source>
</evidence>
<dbReference type="PANTHER" id="PTHR24113">
    <property type="entry name" value="RAN GTPASE-ACTIVATING PROTEIN 1"/>
    <property type="match status" value="1"/>
</dbReference>
<feature type="chain" id="PRO_5005601554" evidence="4">
    <location>
        <begin position="20"/>
        <end position="381"/>
    </location>
</feature>
<keyword evidence="6" id="KW-1185">Reference proteome</keyword>
<organism evidence="5 6">
    <name type="scientific">Chrysochromulina tobinii</name>
    <dbReference type="NCBI Taxonomy" id="1460289"/>
    <lineage>
        <taxon>Eukaryota</taxon>
        <taxon>Haptista</taxon>
        <taxon>Haptophyta</taxon>
        <taxon>Prymnesiophyceae</taxon>
        <taxon>Prymnesiales</taxon>
        <taxon>Chrysochromulinaceae</taxon>
        <taxon>Chrysochromulina</taxon>
    </lineage>
</organism>
<comment type="caution">
    <text evidence="5">The sequence shown here is derived from an EMBL/GenBank/DDBJ whole genome shotgun (WGS) entry which is preliminary data.</text>
</comment>